<gene>
    <name evidence="2" type="ORF">KTS37_05560</name>
</gene>
<feature type="region of interest" description="Disordered" evidence="1">
    <location>
        <begin position="1"/>
        <end position="74"/>
    </location>
</feature>
<dbReference type="Pfam" id="PF25951">
    <property type="entry name" value="DUF7989"/>
    <property type="match status" value="1"/>
</dbReference>
<protein>
    <submittedName>
        <fullName evidence="2">Uncharacterized protein</fullName>
    </submittedName>
</protein>
<evidence type="ECO:0000313" key="2">
    <source>
        <dbReference type="EMBL" id="MBV0901250.1"/>
    </source>
</evidence>
<dbReference type="RefSeq" id="WP_162414869.1">
    <property type="nucleotide sequence ID" value="NZ_JAHQXE010000001.1"/>
</dbReference>
<proteinExistence type="predicted"/>
<reference evidence="2" key="1">
    <citation type="submission" date="2021-06" db="EMBL/GenBank/DDBJ databases">
        <title>New haloarchaea isolates fom saline soil.</title>
        <authorList>
            <person name="Duran-Viseras A."/>
            <person name="Sanchez-Porro C.S."/>
            <person name="Ventosa A."/>
        </authorList>
    </citation>
    <scope>NUCLEOTIDE SEQUENCE</scope>
    <source>
        <strain evidence="2">JCM 18369</strain>
    </source>
</reference>
<organism evidence="2 3">
    <name type="scientific">Haloarcula salina</name>
    <dbReference type="NCBI Taxonomy" id="1429914"/>
    <lineage>
        <taxon>Archaea</taxon>
        <taxon>Methanobacteriati</taxon>
        <taxon>Methanobacteriota</taxon>
        <taxon>Stenosarchaea group</taxon>
        <taxon>Halobacteria</taxon>
        <taxon>Halobacteriales</taxon>
        <taxon>Haloarculaceae</taxon>
        <taxon>Haloarcula</taxon>
    </lineage>
</organism>
<comment type="caution">
    <text evidence="2">The sequence shown here is derived from an EMBL/GenBank/DDBJ whole genome shotgun (WGS) entry which is preliminary data.</text>
</comment>
<sequence>MTDDDTHETMRSVDHTHPETNATFGAAFRRGPVVAADGGDPEADETMEDVDHEAPGEGVTRAYERGTEGRDETV</sequence>
<evidence type="ECO:0000313" key="3">
    <source>
        <dbReference type="Proteomes" id="UP001166304"/>
    </source>
</evidence>
<feature type="compositionally biased region" description="Basic and acidic residues" evidence="1">
    <location>
        <begin position="7"/>
        <end position="18"/>
    </location>
</feature>
<evidence type="ECO:0000256" key="1">
    <source>
        <dbReference type="SAM" id="MobiDB-lite"/>
    </source>
</evidence>
<accession>A0AA41FYR5</accession>
<name>A0AA41FYR5_9EURY</name>
<feature type="compositionally biased region" description="Basic and acidic residues" evidence="1">
    <location>
        <begin position="62"/>
        <end position="74"/>
    </location>
</feature>
<dbReference type="InterPro" id="IPR058742">
    <property type="entry name" value="DUF7989"/>
</dbReference>
<keyword evidence="3" id="KW-1185">Reference proteome</keyword>
<dbReference type="EMBL" id="JAHQXE010000001">
    <property type="protein sequence ID" value="MBV0901250.1"/>
    <property type="molecule type" value="Genomic_DNA"/>
</dbReference>
<dbReference type="Proteomes" id="UP001166304">
    <property type="component" value="Unassembled WGS sequence"/>
</dbReference>
<feature type="compositionally biased region" description="Acidic residues" evidence="1">
    <location>
        <begin position="39"/>
        <end position="51"/>
    </location>
</feature>
<dbReference type="AlphaFoldDB" id="A0AA41FYR5"/>